<dbReference type="Proteomes" id="UP001642501">
    <property type="component" value="Unassembled WGS sequence"/>
</dbReference>
<protein>
    <recommendedName>
        <fullName evidence="3">ATP-binding protein</fullName>
    </recommendedName>
</protein>
<dbReference type="SUPFAM" id="SSF52540">
    <property type="entry name" value="P-loop containing nucleoside triphosphate hydrolases"/>
    <property type="match status" value="1"/>
</dbReference>
<comment type="caution">
    <text evidence="1">The sequence shown here is derived from an EMBL/GenBank/DDBJ whole genome shotgun (WGS) entry which is preliminary data.</text>
</comment>
<dbReference type="Gene3D" id="3.40.50.300">
    <property type="entry name" value="P-loop containing nucleotide triphosphate hydrolases"/>
    <property type="match status" value="1"/>
</dbReference>
<evidence type="ECO:0008006" key="3">
    <source>
        <dbReference type="Google" id="ProtNLM"/>
    </source>
</evidence>
<sequence length="193" mass="21491">MSALQSAPAKFFIQMSGAPGSGKSTLAKLIRPSIGGVIIDHDVLRSSLLEADLVPFDEAARQAYILQWNLAHDIIKQGLNIIVDSTCNYPEILAQGSNLASEHNYVYWYVECKTGDINLLDQRLRNRDSMTSQRTAVDCPPAAARDARVGEDPRALFHKWIENPCRPERNTIIVDSTCDPEMLRDQILKQIVG</sequence>
<evidence type="ECO:0000313" key="2">
    <source>
        <dbReference type="Proteomes" id="UP001642501"/>
    </source>
</evidence>
<dbReference type="EMBL" id="CAWUOM010000046">
    <property type="protein sequence ID" value="CAK7268428.1"/>
    <property type="molecule type" value="Genomic_DNA"/>
</dbReference>
<dbReference type="InterPro" id="IPR027417">
    <property type="entry name" value="P-loop_NTPase"/>
</dbReference>
<dbReference type="PANTHER" id="PTHR37807">
    <property type="entry name" value="OS07G0160300 PROTEIN"/>
    <property type="match status" value="1"/>
</dbReference>
<dbReference type="PANTHER" id="PTHR37807:SF3">
    <property type="entry name" value="OS07G0160300 PROTEIN"/>
    <property type="match status" value="1"/>
</dbReference>
<keyword evidence="2" id="KW-1185">Reference proteome</keyword>
<evidence type="ECO:0000313" key="1">
    <source>
        <dbReference type="EMBL" id="CAK7268428.1"/>
    </source>
</evidence>
<proteinExistence type="predicted"/>
<name>A0ABP0DJI5_9PEZI</name>
<dbReference type="Pfam" id="PF13671">
    <property type="entry name" value="AAA_33"/>
    <property type="match status" value="1"/>
</dbReference>
<gene>
    <name evidence="1" type="ORF">SEPCBS57363_003088</name>
</gene>
<accession>A0ABP0DJI5</accession>
<reference evidence="1 2" key="1">
    <citation type="submission" date="2024-01" db="EMBL/GenBank/DDBJ databases">
        <authorList>
            <person name="Allen C."/>
            <person name="Tagirdzhanova G."/>
        </authorList>
    </citation>
    <scope>NUCLEOTIDE SEQUENCE [LARGE SCALE GENOMIC DNA]</scope>
    <source>
        <strain evidence="1 2">CBS 573.63</strain>
    </source>
</reference>
<organism evidence="1 2">
    <name type="scientific">Sporothrix epigloea</name>
    <dbReference type="NCBI Taxonomy" id="1892477"/>
    <lineage>
        <taxon>Eukaryota</taxon>
        <taxon>Fungi</taxon>
        <taxon>Dikarya</taxon>
        <taxon>Ascomycota</taxon>
        <taxon>Pezizomycotina</taxon>
        <taxon>Sordariomycetes</taxon>
        <taxon>Sordariomycetidae</taxon>
        <taxon>Ophiostomatales</taxon>
        <taxon>Ophiostomataceae</taxon>
        <taxon>Sporothrix</taxon>
    </lineage>
</organism>